<evidence type="ECO:0000313" key="2">
    <source>
        <dbReference type="Proteomes" id="UP001176429"/>
    </source>
</evidence>
<organism evidence="1 2">
    <name type="scientific">Hymenobacter aranciens</name>
    <dbReference type="NCBI Taxonomy" id="3063996"/>
    <lineage>
        <taxon>Bacteria</taxon>
        <taxon>Pseudomonadati</taxon>
        <taxon>Bacteroidota</taxon>
        <taxon>Cytophagia</taxon>
        <taxon>Cytophagales</taxon>
        <taxon>Hymenobacteraceae</taxon>
        <taxon>Hymenobacter</taxon>
    </lineage>
</organism>
<dbReference type="RefSeq" id="WP_305007319.1">
    <property type="nucleotide sequence ID" value="NZ_JAUQSY010000009.1"/>
</dbReference>
<protein>
    <submittedName>
        <fullName evidence="1">Uncharacterized protein</fullName>
    </submittedName>
</protein>
<keyword evidence="2" id="KW-1185">Reference proteome</keyword>
<proteinExistence type="predicted"/>
<evidence type="ECO:0000313" key="1">
    <source>
        <dbReference type="EMBL" id="MDO7875989.1"/>
    </source>
</evidence>
<name>A0ABT9BCJ3_9BACT</name>
<sequence length="160" mass="18065">MSQRRTPDGVLPETFARNERDLAVAWLKYSIEKFRANIKRLKIGSTQELYNSLKGELLSSAGADELKIRLSYAVHGMFVDMGVGRGMAAGVTKAYGAEYRRRRDGQGRLLRHERRAKRWFSKQMGRETKRLSELASELWGQVMLASAEAAVPTTAAEIIF</sequence>
<dbReference type="EMBL" id="JAUQSY010000009">
    <property type="protein sequence ID" value="MDO7875989.1"/>
    <property type="molecule type" value="Genomic_DNA"/>
</dbReference>
<accession>A0ABT9BCJ3</accession>
<comment type="caution">
    <text evidence="1">The sequence shown here is derived from an EMBL/GenBank/DDBJ whole genome shotgun (WGS) entry which is preliminary data.</text>
</comment>
<dbReference type="Proteomes" id="UP001176429">
    <property type="component" value="Unassembled WGS sequence"/>
</dbReference>
<reference evidence="1" key="1">
    <citation type="submission" date="2023-07" db="EMBL/GenBank/DDBJ databases">
        <authorList>
            <person name="Kim M.K."/>
        </authorList>
    </citation>
    <scope>NUCLEOTIDE SEQUENCE</scope>
    <source>
        <strain evidence="1">ASUV-10-1</strain>
    </source>
</reference>
<gene>
    <name evidence="1" type="ORF">Q5H93_14695</name>
</gene>